<sequence>MTSWDERDSADLARRRSLLSLPMIPLRRDARRWLQPEGWPDMRRWVYDPVAVGVGPDGRVLSLVRDRERGDRLLLDRTDAAAPPVVLDGAVDATFVQPLPGGRVLLVAARARRRETNAQVWDADGRLVTAGFVGDAIEHVLTTPAGAVWIAYFDEASDDISTRRLVRFDEDLHIRWSYPGSERGLPSLFDVYALNVSGEAAVCYAYTEFHLVRAEGDAATDLGATGVTGAAAVLVDGERGAFVGGYGADFDVVTPFRLRPDGIEVGEPVGRLVMPDGRELRRRRLTARGGELHVVGEHRLLHQVSLDDLLDGPRH</sequence>
<dbReference type="EMBL" id="JAAXOY010000242">
    <property type="protein sequence ID" value="NKY39958.1"/>
    <property type="molecule type" value="Genomic_DNA"/>
</dbReference>
<name>A0ABX1K054_9CELL</name>
<dbReference type="RefSeq" id="WP_168678970.1">
    <property type="nucleotide sequence ID" value="NZ_JAAXOY010000242.1"/>
</dbReference>
<dbReference type="Proteomes" id="UP000777774">
    <property type="component" value="Unassembled WGS sequence"/>
</dbReference>
<proteinExistence type="predicted"/>
<reference evidence="1 2" key="1">
    <citation type="submission" date="2020-04" db="EMBL/GenBank/DDBJ databases">
        <title>MicrobeNet Type strains.</title>
        <authorList>
            <person name="Nicholson A.C."/>
        </authorList>
    </citation>
    <scope>NUCLEOTIDE SEQUENCE [LARGE SCALE GENOMIC DNA]</scope>
    <source>
        <strain evidence="1 2">ATCC BAA-787</strain>
    </source>
</reference>
<accession>A0ABX1K054</accession>
<evidence type="ECO:0000313" key="2">
    <source>
        <dbReference type="Proteomes" id="UP000777774"/>
    </source>
</evidence>
<organism evidence="1 2">
    <name type="scientific">Cellulomonas septica</name>
    <dbReference type="NCBI Taxonomy" id="285080"/>
    <lineage>
        <taxon>Bacteria</taxon>
        <taxon>Bacillati</taxon>
        <taxon>Actinomycetota</taxon>
        <taxon>Actinomycetes</taxon>
        <taxon>Micrococcales</taxon>
        <taxon>Cellulomonadaceae</taxon>
        <taxon>Cellulomonas</taxon>
    </lineage>
</organism>
<keyword evidence="2" id="KW-1185">Reference proteome</keyword>
<comment type="caution">
    <text evidence="1">The sequence shown here is derived from an EMBL/GenBank/DDBJ whole genome shotgun (WGS) entry which is preliminary data.</text>
</comment>
<gene>
    <name evidence="1" type="ORF">HGA02_10570</name>
</gene>
<evidence type="ECO:0000313" key="1">
    <source>
        <dbReference type="EMBL" id="NKY39958.1"/>
    </source>
</evidence>
<protein>
    <submittedName>
        <fullName evidence="1">Uncharacterized protein</fullName>
    </submittedName>
</protein>